<name>I8TEH0_9GAMM</name>
<dbReference type="AlphaFoldDB" id="I8TEH0"/>
<reference evidence="2 3" key="1">
    <citation type="journal article" date="2012" name="J. Bacteriol.">
        <title>Genome Sequence of n-Alkane-Degrading Hydrocarboniphaga effusa Strain AP103T (ATCC BAA-332T).</title>
        <authorList>
            <person name="Chang H.K."/>
            <person name="Zylstra G.J."/>
            <person name="Chae J.C."/>
        </authorList>
    </citation>
    <scope>NUCLEOTIDE SEQUENCE [LARGE SCALE GENOMIC DNA]</scope>
    <source>
        <strain evidence="2 3">AP103</strain>
    </source>
</reference>
<evidence type="ECO:0000256" key="1">
    <source>
        <dbReference type="SAM" id="Phobius"/>
    </source>
</evidence>
<protein>
    <submittedName>
        <fullName evidence="2">Uncharacterized protein</fullName>
    </submittedName>
</protein>
<keyword evidence="1" id="KW-1133">Transmembrane helix</keyword>
<keyword evidence="1" id="KW-0812">Transmembrane</keyword>
<accession>I8TEH0</accession>
<dbReference type="EMBL" id="AKGD01000001">
    <property type="protein sequence ID" value="EIT72088.1"/>
    <property type="molecule type" value="Genomic_DNA"/>
</dbReference>
<gene>
    <name evidence="2" type="ORF">WQQ_22250</name>
</gene>
<evidence type="ECO:0000313" key="2">
    <source>
        <dbReference type="EMBL" id="EIT72088.1"/>
    </source>
</evidence>
<organism evidence="2 3">
    <name type="scientific">Hydrocarboniphaga effusa AP103</name>
    <dbReference type="NCBI Taxonomy" id="1172194"/>
    <lineage>
        <taxon>Bacteria</taxon>
        <taxon>Pseudomonadati</taxon>
        <taxon>Pseudomonadota</taxon>
        <taxon>Gammaproteobacteria</taxon>
        <taxon>Nevskiales</taxon>
        <taxon>Nevskiaceae</taxon>
        <taxon>Hydrocarboniphaga</taxon>
    </lineage>
</organism>
<proteinExistence type="predicted"/>
<feature type="transmembrane region" description="Helical" evidence="1">
    <location>
        <begin position="33"/>
        <end position="52"/>
    </location>
</feature>
<dbReference type="Proteomes" id="UP000003704">
    <property type="component" value="Unassembled WGS sequence"/>
</dbReference>
<keyword evidence="3" id="KW-1185">Reference proteome</keyword>
<keyword evidence="1" id="KW-0472">Membrane</keyword>
<sequence length="78" mass="8185">MYCSDKMQNADATVEDALQNLQGCDPAPSQEPWLQLLLIPLALATLLLFAAHGGGSDERVSRGELPSVAPVAAVTHNG</sequence>
<dbReference type="STRING" id="1172194.WQQ_22250"/>
<comment type="caution">
    <text evidence="2">The sequence shown here is derived from an EMBL/GenBank/DDBJ whole genome shotgun (WGS) entry which is preliminary data.</text>
</comment>
<evidence type="ECO:0000313" key="3">
    <source>
        <dbReference type="Proteomes" id="UP000003704"/>
    </source>
</evidence>